<dbReference type="PANTHER" id="PTHR38460:SF1">
    <property type="entry name" value="TAUTOMERASE YOLI-RELATED"/>
    <property type="match status" value="1"/>
</dbReference>
<dbReference type="InterPro" id="IPR014347">
    <property type="entry name" value="Tautomerase/MIF_sf"/>
</dbReference>
<gene>
    <name evidence="1" type="ORF">MOE99_08100</name>
</gene>
<comment type="caution">
    <text evidence="1">The sequence shown here is derived from an EMBL/GenBank/DDBJ whole genome shotgun (WGS) entry which is preliminary data.</text>
</comment>
<sequence>MPLLRFDVIEGRDEKSLQLLLDTAHQAMVEAFGVPERDRYQIVHQHPANELMIQDTGLGFQRTKDLVIISITSKTRTESQKEKLYALLAEKLEAECGISPEDLMVSITENGDADWSFGLGEAQFLKWKTIK</sequence>
<dbReference type="PANTHER" id="PTHR38460">
    <property type="entry name" value="TAUTOMERASE YOLI-RELATED"/>
    <property type="match status" value="1"/>
</dbReference>
<evidence type="ECO:0000313" key="1">
    <source>
        <dbReference type="EMBL" id="MCY9229331.1"/>
    </source>
</evidence>
<organism evidence="1 2">
    <name type="scientific">Bacillus inaquosorum</name>
    <dbReference type="NCBI Taxonomy" id="483913"/>
    <lineage>
        <taxon>Bacteria</taxon>
        <taxon>Bacillati</taxon>
        <taxon>Bacillota</taxon>
        <taxon>Bacilli</taxon>
        <taxon>Bacillales</taxon>
        <taxon>Bacillaceae</taxon>
        <taxon>Bacillus</taxon>
    </lineage>
</organism>
<dbReference type="SUPFAM" id="SSF55331">
    <property type="entry name" value="Tautomerase/MIF"/>
    <property type="match status" value="1"/>
</dbReference>
<dbReference type="Proteomes" id="UP001066278">
    <property type="component" value="Unassembled WGS sequence"/>
</dbReference>
<dbReference type="EMBL" id="JALAXJ010000006">
    <property type="protein sequence ID" value="MCY9229331.1"/>
    <property type="molecule type" value="Genomic_DNA"/>
</dbReference>
<dbReference type="Pfam" id="PF14552">
    <property type="entry name" value="Tautomerase_2"/>
    <property type="match status" value="1"/>
</dbReference>
<proteinExistence type="predicted"/>
<dbReference type="Gene3D" id="3.30.429.10">
    <property type="entry name" value="Macrophage Migration Inhibitory Factor"/>
    <property type="match status" value="1"/>
</dbReference>
<name>A0A9Q4HU06_9BACI</name>
<evidence type="ECO:0000313" key="2">
    <source>
        <dbReference type="Proteomes" id="UP001066278"/>
    </source>
</evidence>
<dbReference type="AlphaFoldDB" id="A0A9Q4HU06"/>
<protein>
    <submittedName>
        <fullName evidence="1">Tautomerase family protein</fullName>
    </submittedName>
</protein>
<accession>A0A9Q4HU06</accession>
<reference evidence="1" key="1">
    <citation type="submission" date="2022-02" db="EMBL/GenBank/DDBJ databases">
        <title>Crop Bioprotection Bacillus Genome Sequencing.</title>
        <authorList>
            <person name="Dunlap C."/>
        </authorList>
    </citation>
    <scope>NUCLEOTIDE SEQUENCE</scope>
    <source>
        <strain evidence="1">T20C13</strain>
    </source>
</reference>
<dbReference type="InterPro" id="IPR037479">
    <property type="entry name" value="Tauto_MSAD"/>
</dbReference>
<dbReference type="RefSeq" id="WP_268309976.1">
    <property type="nucleotide sequence ID" value="NZ_JALAXJ010000006.1"/>
</dbReference>